<accession>A0AAN6S4A7</accession>
<sequence length="261" mass="28167">MPDYSENTPASSGDDSTDFEDIEESIIEDTAPEPAFDPVTPPPDADSSNNNYVATPPLDTRPLLEFIANGGLPTVCGFCTTDVSTFDLGTMTQHMNGHLAHLNDKKAESWEESRQVRLAQYTSLSGTLQAYVDVDGTADHPERTACRMVLEMYLDHHSRQTDERESKRPDIVYEEGFPNKLELADGVDNLADHGTRADASADVHGSNTISATPKAEGTGTTGQSNLAGGKSAAVDEDVDFEEPGAEKASKGYHNVMEGIEE</sequence>
<proteinExistence type="predicted"/>
<reference evidence="3" key="1">
    <citation type="journal article" date="2023" name="Mol. Phylogenet. Evol.">
        <title>Genome-scale phylogeny and comparative genomics of the fungal order Sordariales.</title>
        <authorList>
            <person name="Hensen N."/>
            <person name="Bonometti L."/>
            <person name="Westerberg I."/>
            <person name="Brannstrom I.O."/>
            <person name="Guillou S."/>
            <person name="Cros-Aarteil S."/>
            <person name="Calhoun S."/>
            <person name="Haridas S."/>
            <person name="Kuo A."/>
            <person name="Mondo S."/>
            <person name="Pangilinan J."/>
            <person name="Riley R."/>
            <person name="LaButti K."/>
            <person name="Andreopoulos B."/>
            <person name="Lipzen A."/>
            <person name="Chen C."/>
            <person name="Yan M."/>
            <person name="Daum C."/>
            <person name="Ng V."/>
            <person name="Clum A."/>
            <person name="Steindorff A."/>
            <person name="Ohm R.A."/>
            <person name="Martin F."/>
            <person name="Silar P."/>
            <person name="Natvig D.O."/>
            <person name="Lalanne C."/>
            <person name="Gautier V."/>
            <person name="Ament-Velasquez S.L."/>
            <person name="Kruys A."/>
            <person name="Hutchinson M.I."/>
            <person name="Powell A.J."/>
            <person name="Barry K."/>
            <person name="Miller A.N."/>
            <person name="Grigoriev I.V."/>
            <person name="Debuchy R."/>
            <person name="Gladieux P."/>
            <person name="Hiltunen Thoren M."/>
            <person name="Johannesson H."/>
        </authorList>
    </citation>
    <scope>NUCLEOTIDE SEQUENCE [LARGE SCALE GENOMIC DNA]</scope>
    <source>
        <strain evidence="3">CBS 340.73</strain>
    </source>
</reference>
<evidence type="ECO:0000313" key="3">
    <source>
        <dbReference type="Proteomes" id="UP001303473"/>
    </source>
</evidence>
<dbReference type="EMBL" id="MU853802">
    <property type="protein sequence ID" value="KAK3939994.1"/>
    <property type="molecule type" value="Genomic_DNA"/>
</dbReference>
<name>A0AAN6S4A7_9PEZI</name>
<comment type="caution">
    <text evidence="2">The sequence shown here is derived from an EMBL/GenBank/DDBJ whole genome shotgun (WGS) entry which is preliminary data.</text>
</comment>
<feature type="compositionally biased region" description="Acidic residues" evidence="1">
    <location>
        <begin position="15"/>
        <end position="31"/>
    </location>
</feature>
<keyword evidence="3" id="KW-1185">Reference proteome</keyword>
<dbReference type="Proteomes" id="UP001303473">
    <property type="component" value="Unassembled WGS sequence"/>
</dbReference>
<dbReference type="AlphaFoldDB" id="A0AAN6S4A7"/>
<protein>
    <submittedName>
        <fullName evidence="2">Uncharacterized protein</fullName>
    </submittedName>
</protein>
<gene>
    <name evidence="2" type="ORF">QBC46DRAFT_449899</name>
</gene>
<organism evidence="2 3">
    <name type="scientific">Diplogelasinospora grovesii</name>
    <dbReference type="NCBI Taxonomy" id="303347"/>
    <lineage>
        <taxon>Eukaryota</taxon>
        <taxon>Fungi</taxon>
        <taxon>Dikarya</taxon>
        <taxon>Ascomycota</taxon>
        <taxon>Pezizomycotina</taxon>
        <taxon>Sordariomycetes</taxon>
        <taxon>Sordariomycetidae</taxon>
        <taxon>Sordariales</taxon>
        <taxon>Diplogelasinosporaceae</taxon>
        <taxon>Diplogelasinospora</taxon>
    </lineage>
</organism>
<feature type="region of interest" description="Disordered" evidence="1">
    <location>
        <begin position="1"/>
        <end position="56"/>
    </location>
</feature>
<feature type="compositionally biased region" description="Acidic residues" evidence="1">
    <location>
        <begin position="234"/>
        <end position="243"/>
    </location>
</feature>
<evidence type="ECO:0000256" key="1">
    <source>
        <dbReference type="SAM" id="MobiDB-lite"/>
    </source>
</evidence>
<evidence type="ECO:0000313" key="2">
    <source>
        <dbReference type="EMBL" id="KAK3939994.1"/>
    </source>
</evidence>
<feature type="compositionally biased region" description="Polar residues" evidence="1">
    <location>
        <begin position="1"/>
        <end position="13"/>
    </location>
</feature>
<feature type="region of interest" description="Disordered" evidence="1">
    <location>
        <begin position="197"/>
        <end position="261"/>
    </location>
</feature>